<keyword evidence="1" id="KW-1277">Toxin-antitoxin system</keyword>
<gene>
    <name evidence="2" type="ORF">E1750_15855</name>
</gene>
<keyword evidence="3" id="KW-1185">Reference proteome</keyword>
<reference evidence="3" key="1">
    <citation type="submission" date="2019-03" db="EMBL/GenBank/DDBJ databases">
        <title>Flavobacterium sp.</title>
        <authorList>
            <person name="Kim H."/>
        </authorList>
    </citation>
    <scope>NUCLEOTIDE SEQUENCE [LARGE SCALE GENOMIC DNA]</scope>
    <source>
        <strain evidence="3">GS13</strain>
    </source>
</reference>
<dbReference type="EMBL" id="CP037933">
    <property type="protein sequence ID" value="QBN20206.1"/>
    <property type="molecule type" value="Genomic_DNA"/>
</dbReference>
<evidence type="ECO:0000313" key="2">
    <source>
        <dbReference type="EMBL" id="QBN20206.1"/>
    </source>
</evidence>
<dbReference type="KEGG" id="fnk:E1750_15855"/>
<dbReference type="Pfam" id="PF05016">
    <property type="entry name" value="ParE_toxin"/>
    <property type="match status" value="1"/>
</dbReference>
<dbReference type="Proteomes" id="UP000291124">
    <property type="component" value="Chromosome"/>
</dbReference>
<accession>A0A4P6YAT5</accession>
<organism evidence="2 3">
    <name type="scientific">Flavobacterium nackdongense</name>
    <dbReference type="NCBI Taxonomy" id="2547394"/>
    <lineage>
        <taxon>Bacteria</taxon>
        <taxon>Pseudomonadati</taxon>
        <taxon>Bacteroidota</taxon>
        <taxon>Flavobacteriia</taxon>
        <taxon>Flavobacteriales</taxon>
        <taxon>Flavobacteriaceae</taxon>
        <taxon>Flavobacterium</taxon>
    </lineage>
</organism>
<dbReference type="InterPro" id="IPR035093">
    <property type="entry name" value="RelE/ParE_toxin_dom_sf"/>
</dbReference>
<dbReference type="InterPro" id="IPR007712">
    <property type="entry name" value="RelE/ParE_toxin"/>
</dbReference>
<dbReference type="Gene3D" id="3.30.2310.20">
    <property type="entry name" value="RelE-like"/>
    <property type="match status" value="1"/>
</dbReference>
<protein>
    <submittedName>
        <fullName evidence="2">Type II toxin-antitoxin system RelE/ParE family toxin</fullName>
    </submittedName>
</protein>
<sequence>MVRRLIWSVEARNSRKSIFDYWNNRNKSKAYSRKLNLLFNTNLKIVLQLPEFGKPTFREDSKFIIVSHFEIIYKITPNEIVVLDIWDTRQNPQDFPIK</sequence>
<dbReference type="RefSeq" id="WP_133277707.1">
    <property type="nucleotide sequence ID" value="NZ_CP037933.1"/>
</dbReference>
<name>A0A4P6YAT5_9FLAO</name>
<evidence type="ECO:0000256" key="1">
    <source>
        <dbReference type="ARBA" id="ARBA00022649"/>
    </source>
</evidence>
<evidence type="ECO:0000313" key="3">
    <source>
        <dbReference type="Proteomes" id="UP000291124"/>
    </source>
</evidence>
<proteinExistence type="predicted"/>
<dbReference type="OrthoDB" id="1098070at2"/>
<dbReference type="AlphaFoldDB" id="A0A4P6YAT5"/>